<keyword evidence="5" id="KW-0479">Metal-binding</keyword>
<dbReference type="GO" id="GO:0016491">
    <property type="term" value="F:oxidoreductase activity"/>
    <property type="evidence" value="ECO:0007669"/>
    <property type="project" value="InterPro"/>
</dbReference>
<dbReference type="InterPro" id="IPR027417">
    <property type="entry name" value="P-loop_NTPase"/>
</dbReference>
<dbReference type="Proteomes" id="UP000521676">
    <property type="component" value="Unassembled WGS sequence"/>
</dbReference>
<feature type="domain" description="AAA" evidence="8">
    <location>
        <begin position="5"/>
        <end position="185"/>
    </location>
</feature>
<evidence type="ECO:0000259" key="8">
    <source>
        <dbReference type="Pfam" id="PF13614"/>
    </source>
</evidence>
<evidence type="ECO:0000256" key="7">
    <source>
        <dbReference type="ARBA" id="ARBA00022840"/>
    </source>
</evidence>
<organism evidence="9 11">
    <name type="scientific">Candidatus Chlorohelix allophototropha</name>
    <dbReference type="NCBI Taxonomy" id="3003348"/>
    <lineage>
        <taxon>Bacteria</taxon>
        <taxon>Bacillati</taxon>
        <taxon>Chloroflexota</taxon>
        <taxon>Chloroflexia</taxon>
        <taxon>Candidatus Chloroheliales</taxon>
        <taxon>Candidatus Chloroheliaceae</taxon>
        <taxon>Candidatus Chlorohelix</taxon>
    </lineage>
</organism>
<keyword evidence="7" id="KW-0067">ATP-binding</keyword>
<comment type="similarity">
    <text evidence="3">Belongs to the NifH/BchL/ChlL family.</text>
</comment>
<dbReference type="EMBL" id="CP128400">
    <property type="protein sequence ID" value="WJW69325.1"/>
    <property type="molecule type" value="Genomic_DNA"/>
</dbReference>
<evidence type="ECO:0000256" key="6">
    <source>
        <dbReference type="ARBA" id="ARBA00022741"/>
    </source>
</evidence>
<proteinExistence type="inferred from homology"/>
<gene>
    <name evidence="9" type="ORF">HXX08_16260</name>
    <name evidence="10" type="ORF">OZ401_002933</name>
</gene>
<dbReference type="InterPro" id="IPR025669">
    <property type="entry name" value="AAA_dom"/>
</dbReference>
<keyword evidence="12" id="KW-1185">Reference proteome</keyword>
<reference evidence="10" key="2">
    <citation type="journal article" date="2024" name="Nature">
        <title>Anoxygenic phototroph of the Chloroflexota uses a type I reaction centre.</title>
        <authorList>
            <person name="Tsuji J.M."/>
            <person name="Shaw N.A."/>
            <person name="Nagashima S."/>
            <person name="Venkiteswaran J.J."/>
            <person name="Schiff S.L."/>
            <person name="Watanabe T."/>
            <person name="Fukui M."/>
            <person name="Hanada S."/>
            <person name="Tank M."/>
            <person name="Neufeld J.D."/>
        </authorList>
    </citation>
    <scope>NUCLEOTIDE SEQUENCE</scope>
    <source>
        <strain evidence="10">L227-S17</strain>
    </source>
</reference>
<evidence type="ECO:0000313" key="11">
    <source>
        <dbReference type="Proteomes" id="UP000521676"/>
    </source>
</evidence>
<reference evidence="9 11" key="1">
    <citation type="submission" date="2020-06" db="EMBL/GenBank/DDBJ databases">
        <title>Anoxygenic phototrophic Chloroflexota member uses a Type I reaction center.</title>
        <authorList>
            <person name="Tsuji J.M."/>
            <person name="Shaw N.A."/>
            <person name="Nagashima S."/>
            <person name="Venkiteswaran J."/>
            <person name="Schiff S.L."/>
            <person name="Hanada S."/>
            <person name="Tank M."/>
            <person name="Neufeld J.D."/>
        </authorList>
    </citation>
    <scope>NUCLEOTIDE SEQUENCE [LARGE SCALE GENOMIC DNA]</scope>
    <source>
        <strain evidence="9">L227-S17</strain>
    </source>
</reference>
<dbReference type="SUPFAM" id="SSF52540">
    <property type="entry name" value="P-loop containing nucleoside triphosphate hydrolases"/>
    <property type="match status" value="1"/>
</dbReference>
<dbReference type="Pfam" id="PF13614">
    <property type="entry name" value="AAA_31"/>
    <property type="match status" value="1"/>
</dbReference>
<dbReference type="PROSITE" id="PS51026">
    <property type="entry name" value="NIFH_FRXC_3"/>
    <property type="match status" value="1"/>
</dbReference>
<comment type="cofactor">
    <cofactor evidence="1">
        <name>[4Fe-4S] cluster</name>
        <dbReference type="ChEBI" id="CHEBI:49883"/>
    </cofactor>
</comment>
<dbReference type="PANTHER" id="PTHR13696:SF99">
    <property type="entry name" value="COBYRINIC ACID AC-DIAMIDE SYNTHASE"/>
    <property type="match status" value="1"/>
</dbReference>
<evidence type="ECO:0000256" key="2">
    <source>
        <dbReference type="ARBA" id="ARBA00002234"/>
    </source>
</evidence>
<evidence type="ECO:0000256" key="4">
    <source>
        <dbReference type="ARBA" id="ARBA00006976"/>
    </source>
</evidence>
<sequence>MGPARVIAVAAPKGGTGKTTTTLNLGAALAEMGYKVLLVDCDPQGNLTLSAGVEASNIKNGLDTAIKHYLATYNSELANTIIKSPAGLDLVPSNIRLAGIADELLINSQGVFILQKLLRPVRGSYDFIMIDTLPSLGVLVKNALVAAQEVIIPHESEPLSAEAVAMMLKQIDIIRRSELNPELKVAGILLTKTTRSKLHREIIDFTREEFGKQVPVFKTIIERSVQFAESQALRRTILSYKPRDKGAVAYRNVARELVYGPDAVEEVTLDDSGQGEV</sequence>
<name>A0A8T7M5S4_9CHLR</name>
<dbReference type="Proteomes" id="UP001431572">
    <property type="component" value="Chromosome 2"/>
</dbReference>
<evidence type="ECO:0000256" key="3">
    <source>
        <dbReference type="ARBA" id="ARBA00005504"/>
    </source>
</evidence>
<dbReference type="GO" id="GO:0046872">
    <property type="term" value="F:metal ion binding"/>
    <property type="evidence" value="ECO:0007669"/>
    <property type="project" value="UniProtKB-KW"/>
</dbReference>
<keyword evidence="6" id="KW-0547">Nucleotide-binding</keyword>
<dbReference type="EMBL" id="JACATZ010000003">
    <property type="protein sequence ID" value="NWJ47413.1"/>
    <property type="molecule type" value="Genomic_DNA"/>
</dbReference>
<comment type="function">
    <text evidence="2">The key enzymatic reactions in nitrogen fixation are catalyzed by the nitrogenase complex, which has 2 components: the iron protein and the molybdenum-iron protein.</text>
</comment>
<dbReference type="RefSeq" id="WP_341471214.1">
    <property type="nucleotide sequence ID" value="NZ_CP128400.1"/>
</dbReference>
<evidence type="ECO:0000256" key="1">
    <source>
        <dbReference type="ARBA" id="ARBA00001966"/>
    </source>
</evidence>
<dbReference type="AlphaFoldDB" id="A0A8T7M5S4"/>
<dbReference type="CDD" id="cd02042">
    <property type="entry name" value="ParAB_family"/>
    <property type="match status" value="1"/>
</dbReference>
<evidence type="ECO:0000256" key="5">
    <source>
        <dbReference type="ARBA" id="ARBA00022723"/>
    </source>
</evidence>
<accession>A0A8T7M5S4</accession>
<evidence type="ECO:0000313" key="12">
    <source>
        <dbReference type="Proteomes" id="UP001431572"/>
    </source>
</evidence>
<dbReference type="GO" id="GO:0005524">
    <property type="term" value="F:ATP binding"/>
    <property type="evidence" value="ECO:0007669"/>
    <property type="project" value="UniProtKB-KW"/>
</dbReference>
<dbReference type="Gene3D" id="3.40.50.300">
    <property type="entry name" value="P-loop containing nucleotide triphosphate hydrolases"/>
    <property type="match status" value="1"/>
</dbReference>
<dbReference type="FunFam" id="3.40.50.300:FF:000285">
    <property type="entry name" value="Sporulation initiation inhibitor Soj"/>
    <property type="match status" value="1"/>
</dbReference>
<dbReference type="InterPro" id="IPR000392">
    <property type="entry name" value="NifH/frxC"/>
</dbReference>
<comment type="similarity">
    <text evidence="4">Belongs to the ParA family.</text>
</comment>
<dbReference type="InterPro" id="IPR050678">
    <property type="entry name" value="DNA_Partitioning_ATPase"/>
</dbReference>
<evidence type="ECO:0000313" key="9">
    <source>
        <dbReference type="EMBL" id="NWJ47413.1"/>
    </source>
</evidence>
<dbReference type="PANTHER" id="PTHR13696">
    <property type="entry name" value="P-LOOP CONTAINING NUCLEOSIDE TRIPHOSPHATE HYDROLASE"/>
    <property type="match status" value="1"/>
</dbReference>
<evidence type="ECO:0000313" key="10">
    <source>
        <dbReference type="EMBL" id="WJW69325.1"/>
    </source>
</evidence>
<protein>
    <submittedName>
        <fullName evidence="9">ParA family protein</fullName>
    </submittedName>
</protein>